<feature type="region of interest" description="Disordered" evidence="1">
    <location>
        <begin position="1"/>
        <end position="53"/>
    </location>
</feature>
<gene>
    <name evidence="2" type="ORF">SSLN_LOCUS2103</name>
</gene>
<reference evidence="2 3" key="2">
    <citation type="submission" date="2018-11" db="EMBL/GenBank/DDBJ databases">
        <authorList>
            <consortium name="Pathogen Informatics"/>
        </authorList>
    </citation>
    <scope>NUCLEOTIDE SEQUENCE [LARGE SCALE GENOMIC DNA]</scope>
    <source>
        <strain evidence="2 3">NST_G2</strain>
    </source>
</reference>
<dbReference type="Proteomes" id="UP000275846">
    <property type="component" value="Unassembled WGS sequence"/>
</dbReference>
<accession>A0A183SD05</accession>
<evidence type="ECO:0000313" key="4">
    <source>
        <dbReference type="WBParaSite" id="SSLN_0000217301-mRNA-1"/>
    </source>
</evidence>
<reference evidence="4" key="1">
    <citation type="submission" date="2016-06" db="UniProtKB">
        <authorList>
            <consortium name="WormBaseParasite"/>
        </authorList>
    </citation>
    <scope>IDENTIFICATION</scope>
</reference>
<protein>
    <submittedName>
        <fullName evidence="2 4">Uncharacterized protein</fullName>
    </submittedName>
</protein>
<organism evidence="4">
    <name type="scientific">Schistocephalus solidus</name>
    <name type="common">Tapeworm</name>
    <dbReference type="NCBI Taxonomy" id="70667"/>
    <lineage>
        <taxon>Eukaryota</taxon>
        <taxon>Metazoa</taxon>
        <taxon>Spiralia</taxon>
        <taxon>Lophotrochozoa</taxon>
        <taxon>Platyhelminthes</taxon>
        <taxon>Cestoda</taxon>
        <taxon>Eucestoda</taxon>
        <taxon>Diphyllobothriidea</taxon>
        <taxon>Diphyllobothriidae</taxon>
        <taxon>Schistocephalus</taxon>
    </lineage>
</organism>
<dbReference type="OrthoDB" id="6319864at2759"/>
<sequence length="147" mass="15872">MRIHNSGIHRNADNTDSSCTTSDPANLTATATPSTMNDIPQPLPMSPAHNAPVTSTHASAWSVTCESIARRLVNQCLGLRHTVDAPAFTALTAPAHLYTACAYKDTCASTKTCGKPPEAKLHQCTLSTLIHRQHPHNHHLPEYIMVS</sequence>
<dbReference type="WBParaSite" id="SSLN_0000217301-mRNA-1">
    <property type="protein sequence ID" value="SSLN_0000217301-mRNA-1"/>
    <property type="gene ID" value="SSLN_0000217301"/>
</dbReference>
<proteinExistence type="predicted"/>
<name>A0A183SD05_SCHSO</name>
<evidence type="ECO:0000313" key="2">
    <source>
        <dbReference type="EMBL" id="VDL88488.1"/>
    </source>
</evidence>
<feature type="compositionally biased region" description="Polar residues" evidence="1">
    <location>
        <begin position="14"/>
        <end position="38"/>
    </location>
</feature>
<keyword evidence="3" id="KW-1185">Reference proteome</keyword>
<dbReference type="AlphaFoldDB" id="A0A183SD05"/>
<evidence type="ECO:0000256" key="1">
    <source>
        <dbReference type="SAM" id="MobiDB-lite"/>
    </source>
</evidence>
<dbReference type="EMBL" id="UYSU01032170">
    <property type="protein sequence ID" value="VDL88488.1"/>
    <property type="molecule type" value="Genomic_DNA"/>
</dbReference>
<evidence type="ECO:0000313" key="3">
    <source>
        <dbReference type="Proteomes" id="UP000275846"/>
    </source>
</evidence>